<organism evidence="2 3">
    <name type="scientific">Nitzschia inconspicua</name>
    <dbReference type="NCBI Taxonomy" id="303405"/>
    <lineage>
        <taxon>Eukaryota</taxon>
        <taxon>Sar</taxon>
        <taxon>Stramenopiles</taxon>
        <taxon>Ochrophyta</taxon>
        <taxon>Bacillariophyta</taxon>
        <taxon>Bacillariophyceae</taxon>
        <taxon>Bacillariophycidae</taxon>
        <taxon>Bacillariales</taxon>
        <taxon>Bacillariaceae</taxon>
        <taxon>Nitzschia</taxon>
    </lineage>
</organism>
<gene>
    <name evidence="2" type="ORF">IV203_030471</name>
</gene>
<reference evidence="2" key="2">
    <citation type="submission" date="2021-04" db="EMBL/GenBank/DDBJ databases">
        <authorList>
            <person name="Podell S."/>
        </authorList>
    </citation>
    <scope>NUCLEOTIDE SEQUENCE</scope>
    <source>
        <strain evidence="2">Hildebrandi</strain>
    </source>
</reference>
<accession>A0A9K3P7S3</accession>
<comment type="caution">
    <text evidence="2">The sequence shown here is derived from an EMBL/GenBank/DDBJ whole genome shotgun (WGS) entry which is preliminary data.</text>
</comment>
<dbReference type="Proteomes" id="UP000693970">
    <property type="component" value="Unassembled WGS sequence"/>
</dbReference>
<keyword evidence="3" id="KW-1185">Reference proteome</keyword>
<feature type="compositionally biased region" description="Low complexity" evidence="1">
    <location>
        <begin position="41"/>
        <end position="50"/>
    </location>
</feature>
<proteinExistence type="predicted"/>
<evidence type="ECO:0000313" key="3">
    <source>
        <dbReference type="Proteomes" id="UP000693970"/>
    </source>
</evidence>
<protein>
    <submittedName>
        <fullName evidence="2">Uncharacterized protein</fullName>
    </submittedName>
</protein>
<evidence type="ECO:0000313" key="2">
    <source>
        <dbReference type="EMBL" id="KAG7336910.1"/>
    </source>
</evidence>
<evidence type="ECO:0000256" key="1">
    <source>
        <dbReference type="SAM" id="MobiDB-lite"/>
    </source>
</evidence>
<dbReference type="EMBL" id="JAGRRH010000102">
    <property type="protein sequence ID" value="KAG7336910.1"/>
    <property type="molecule type" value="Genomic_DNA"/>
</dbReference>
<name>A0A9K3P7S3_9STRA</name>
<dbReference type="AlphaFoldDB" id="A0A9K3P7S3"/>
<sequence>MLYLLSSRGFVQGLMEWRNHRKRADPIDTYPIGRASISSERAISSTASRSGITPGPATPMKRNRQWASSSVHSINCIGNDQKNMNKHCQPRRQMVSGSGGDIHRENECYAKLVRC</sequence>
<feature type="region of interest" description="Disordered" evidence="1">
    <location>
        <begin position="41"/>
        <end position="64"/>
    </location>
</feature>
<reference evidence="2" key="1">
    <citation type="journal article" date="2021" name="Sci. Rep.">
        <title>Diploid genomic architecture of Nitzschia inconspicua, an elite biomass production diatom.</title>
        <authorList>
            <person name="Oliver A."/>
            <person name="Podell S."/>
            <person name="Pinowska A."/>
            <person name="Traller J.C."/>
            <person name="Smith S.R."/>
            <person name="McClure R."/>
            <person name="Beliaev A."/>
            <person name="Bohutskyi P."/>
            <person name="Hill E.A."/>
            <person name="Rabines A."/>
            <person name="Zheng H."/>
            <person name="Allen L.Z."/>
            <person name="Kuo A."/>
            <person name="Grigoriev I.V."/>
            <person name="Allen A.E."/>
            <person name="Hazlebeck D."/>
            <person name="Allen E.E."/>
        </authorList>
    </citation>
    <scope>NUCLEOTIDE SEQUENCE</scope>
    <source>
        <strain evidence="2">Hildebrandi</strain>
    </source>
</reference>